<accession>A0AAV5S8F6</accession>
<protein>
    <submittedName>
        <fullName evidence="1">Uncharacterized protein</fullName>
    </submittedName>
</protein>
<gene>
    <name evidence="1" type="ORF">PENTCL1PPCAC_500</name>
</gene>
<keyword evidence="2" id="KW-1185">Reference proteome</keyword>
<evidence type="ECO:0000313" key="2">
    <source>
        <dbReference type="Proteomes" id="UP001432027"/>
    </source>
</evidence>
<feature type="non-terminal residue" evidence="1">
    <location>
        <position position="1"/>
    </location>
</feature>
<organism evidence="1 2">
    <name type="scientific">Pristionchus entomophagus</name>
    <dbReference type="NCBI Taxonomy" id="358040"/>
    <lineage>
        <taxon>Eukaryota</taxon>
        <taxon>Metazoa</taxon>
        <taxon>Ecdysozoa</taxon>
        <taxon>Nematoda</taxon>
        <taxon>Chromadorea</taxon>
        <taxon>Rhabditida</taxon>
        <taxon>Rhabditina</taxon>
        <taxon>Diplogasteromorpha</taxon>
        <taxon>Diplogasteroidea</taxon>
        <taxon>Neodiplogasteridae</taxon>
        <taxon>Pristionchus</taxon>
    </lineage>
</organism>
<sequence>GMADIQESEVDSSSRIINQLLPCRRNDRQKSVHWSLPHACSSIKSSISTCSLASISSAFVSPIVGTLIVVLKLDENHFALSFYT</sequence>
<name>A0AAV5S8F6_9BILA</name>
<reference evidence="1" key="1">
    <citation type="submission" date="2023-10" db="EMBL/GenBank/DDBJ databases">
        <title>Genome assembly of Pristionchus species.</title>
        <authorList>
            <person name="Yoshida K."/>
            <person name="Sommer R.J."/>
        </authorList>
    </citation>
    <scope>NUCLEOTIDE SEQUENCE</scope>
    <source>
        <strain evidence="1">RS0144</strain>
    </source>
</reference>
<evidence type="ECO:0000313" key="1">
    <source>
        <dbReference type="EMBL" id="GMS78325.1"/>
    </source>
</evidence>
<dbReference type="Proteomes" id="UP001432027">
    <property type="component" value="Unassembled WGS sequence"/>
</dbReference>
<dbReference type="AlphaFoldDB" id="A0AAV5S8F6"/>
<comment type="caution">
    <text evidence="1">The sequence shown here is derived from an EMBL/GenBank/DDBJ whole genome shotgun (WGS) entry which is preliminary data.</text>
</comment>
<proteinExistence type="predicted"/>
<dbReference type="EMBL" id="BTSX01000001">
    <property type="protein sequence ID" value="GMS78325.1"/>
    <property type="molecule type" value="Genomic_DNA"/>
</dbReference>